<feature type="region of interest" description="Disordered" evidence="10">
    <location>
        <begin position="1928"/>
        <end position="1952"/>
    </location>
</feature>
<evidence type="ECO:0000256" key="2">
    <source>
        <dbReference type="ARBA" id="ARBA00022448"/>
    </source>
</evidence>
<dbReference type="PANTHER" id="PTHR31431">
    <property type="entry name" value="NUCLEOPORIN NUP188 HOMOLOG"/>
    <property type="match status" value="1"/>
</dbReference>
<dbReference type="PANTHER" id="PTHR31431:SF1">
    <property type="entry name" value="NUCLEOPORIN NUP188"/>
    <property type="match status" value="1"/>
</dbReference>
<evidence type="ECO:0000259" key="11">
    <source>
        <dbReference type="Pfam" id="PF10487"/>
    </source>
</evidence>
<organism evidence="14 15">
    <name type="scientific">Guyanagaster necrorhizus</name>
    <dbReference type="NCBI Taxonomy" id="856835"/>
    <lineage>
        <taxon>Eukaryota</taxon>
        <taxon>Fungi</taxon>
        <taxon>Dikarya</taxon>
        <taxon>Basidiomycota</taxon>
        <taxon>Agaricomycotina</taxon>
        <taxon>Agaricomycetes</taxon>
        <taxon>Agaricomycetidae</taxon>
        <taxon>Agaricales</taxon>
        <taxon>Marasmiineae</taxon>
        <taxon>Physalacriaceae</taxon>
        <taxon>Guyanagaster</taxon>
    </lineage>
</organism>
<evidence type="ECO:0000256" key="1">
    <source>
        <dbReference type="ARBA" id="ARBA00004567"/>
    </source>
</evidence>
<keyword evidence="6" id="KW-0906">Nuclear pore complex</keyword>
<evidence type="ECO:0000259" key="13">
    <source>
        <dbReference type="Pfam" id="PF21093"/>
    </source>
</evidence>
<keyword evidence="5" id="KW-0811">Translocation</keyword>
<keyword evidence="3" id="KW-0509">mRNA transport</keyword>
<comment type="similarity">
    <text evidence="8">Belongs to the Nup188 family.</text>
</comment>
<dbReference type="Gene3D" id="1.25.10.70">
    <property type="match status" value="1"/>
</dbReference>
<evidence type="ECO:0000256" key="6">
    <source>
        <dbReference type="ARBA" id="ARBA00023132"/>
    </source>
</evidence>
<dbReference type="OrthoDB" id="102511at2759"/>
<evidence type="ECO:0000256" key="5">
    <source>
        <dbReference type="ARBA" id="ARBA00023010"/>
    </source>
</evidence>
<keyword evidence="7" id="KW-0539">Nucleus</keyword>
<dbReference type="InterPro" id="IPR044840">
    <property type="entry name" value="Nup188"/>
</dbReference>
<dbReference type="GO" id="GO:0017056">
    <property type="term" value="F:structural constituent of nuclear pore"/>
    <property type="evidence" value="ECO:0007669"/>
    <property type="project" value="InterPro"/>
</dbReference>
<keyword evidence="2" id="KW-0813">Transport</keyword>
<accession>A0A9P8AZQ5</accession>
<dbReference type="GO" id="GO:0044611">
    <property type="term" value="C:nuclear pore inner ring"/>
    <property type="evidence" value="ECO:0007669"/>
    <property type="project" value="TreeGrafter"/>
</dbReference>
<evidence type="ECO:0000256" key="4">
    <source>
        <dbReference type="ARBA" id="ARBA00022927"/>
    </source>
</evidence>
<evidence type="ECO:0000313" key="14">
    <source>
        <dbReference type="EMBL" id="KAG7452182.1"/>
    </source>
</evidence>
<feature type="domain" description="Nuclear pore protein Nup188 C-terminal" evidence="12">
    <location>
        <begin position="1464"/>
        <end position="1631"/>
    </location>
</feature>
<name>A0A9P8AZQ5_9AGAR</name>
<comment type="caution">
    <text evidence="14">The sequence shown here is derived from an EMBL/GenBank/DDBJ whole genome shotgun (WGS) entry which is preliminary data.</text>
</comment>
<dbReference type="GeneID" id="66112131"/>
<dbReference type="GO" id="GO:0051028">
    <property type="term" value="P:mRNA transport"/>
    <property type="evidence" value="ECO:0007669"/>
    <property type="project" value="UniProtKB-KW"/>
</dbReference>
<dbReference type="GO" id="GO:0006405">
    <property type="term" value="P:RNA export from nucleus"/>
    <property type="evidence" value="ECO:0007669"/>
    <property type="project" value="TreeGrafter"/>
</dbReference>
<dbReference type="Pfam" id="PF21093">
    <property type="entry name" value="Nup188_N-subdom_III"/>
    <property type="match status" value="1"/>
</dbReference>
<evidence type="ECO:0000256" key="10">
    <source>
        <dbReference type="SAM" id="MobiDB-lite"/>
    </source>
</evidence>
<evidence type="ECO:0000256" key="9">
    <source>
        <dbReference type="ARBA" id="ARBA00040174"/>
    </source>
</evidence>
<evidence type="ECO:0000313" key="15">
    <source>
        <dbReference type="Proteomes" id="UP000812287"/>
    </source>
</evidence>
<dbReference type="InterPro" id="IPR048883">
    <property type="entry name" value="Nup188_N-subdom_III"/>
</dbReference>
<protein>
    <recommendedName>
        <fullName evidence="9">Nucleoporin NUP188</fullName>
    </recommendedName>
</protein>
<reference evidence="14" key="1">
    <citation type="submission" date="2020-11" db="EMBL/GenBank/DDBJ databases">
        <title>Adaptations for nitrogen fixation in a non-lichenized fungal sporocarp promotes dispersal by wood-feeding termites.</title>
        <authorList>
            <consortium name="DOE Joint Genome Institute"/>
            <person name="Koch R.A."/>
            <person name="Yoon G."/>
            <person name="Arayal U."/>
            <person name="Lail K."/>
            <person name="Amirebrahimi M."/>
            <person name="Labutti K."/>
            <person name="Lipzen A."/>
            <person name="Riley R."/>
            <person name="Barry K."/>
            <person name="Henrissat B."/>
            <person name="Grigoriev I.V."/>
            <person name="Herr J.R."/>
            <person name="Aime M.C."/>
        </authorList>
    </citation>
    <scope>NUCLEOTIDE SEQUENCE</scope>
    <source>
        <strain evidence="14">MCA 3950</strain>
    </source>
</reference>
<evidence type="ECO:0000256" key="7">
    <source>
        <dbReference type="ARBA" id="ARBA00023242"/>
    </source>
</evidence>
<feature type="compositionally biased region" description="Basic and acidic residues" evidence="10">
    <location>
        <begin position="1938"/>
        <end position="1948"/>
    </location>
</feature>
<dbReference type="Pfam" id="PF18378">
    <property type="entry name" value="Nup188_C"/>
    <property type="match status" value="1"/>
</dbReference>
<keyword evidence="4" id="KW-0653">Protein transport</keyword>
<comment type="subcellular location">
    <subcellularLocation>
        <location evidence="1">Nucleus</location>
        <location evidence="1">Nuclear pore complex</location>
    </subcellularLocation>
</comment>
<dbReference type="InterPro" id="IPR018864">
    <property type="entry name" value="Nucleoporin_Nup188_N"/>
</dbReference>
<evidence type="ECO:0000256" key="3">
    <source>
        <dbReference type="ARBA" id="ARBA00022816"/>
    </source>
</evidence>
<feature type="domain" description="Nucleoporin Nup188 N-terminal subdomain III" evidence="13">
    <location>
        <begin position="683"/>
        <end position="1095"/>
    </location>
</feature>
<dbReference type="Proteomes" id="UP000812287">
    <property type="component" value="Unassembled WGS sequence"/>
</dbReference>
<evidence type="ECO:0000259" key="12">
    <source>
        <dbReference type="Pfam" id="PF18378"/>
    </source>
</evidence>
<dbReference type="GO" id="GO:0006606">
    <property type="term" value="P:protein import into nucleus"/>
    <property type="evidence" value="ECO:0007669"/>
    <property type="project" value="TreeGrafter"/>
</dbReference>
<feature type="domain" description="Nucleoporin Nup188 N-terminal" evidence="11">
    <location>
        <begin position="47"/>
        <end position="341"/>
    </location>
</feature>
<proteinExistence type="inferred from homology"/>
<sequence length="2012" mass="223136">MSGKMPQRSDLIDVSYSQLHDFLSGRLEGTSPEQVKGYLVPRVDQLKALKDPFGKPSEASRKRIQSGTVTLSDGVVFHLEDSDKDYILGISDAFRIDEVSAFVLLRSFMYNQGLPATDSDEFLVEACVEAITPFYLSERIAVLRVLIPLFRAKEDPTDPAFEISGTFLSKIISDGPKFVESLLMEYMRKTKERLDERVTTDPRTASKWAKQSMKEQLVMLEVLFWTMWGSVACDGLTVERIIASAYTTNLGTMQWNASLLLDEDAFQLQQDITSLWVLITVEVLELETLADAGVIEVSDTPSRTDLYTSSPASLKRIHDLVMSNDGTPFACTYLAWTSVVSRIAAVAAQVKEIPDSYLPFLDSLVSQTNRYSKDREPAHVMMLKACLSPKSGLFRLMLNLLTTMPLFVTSVAMKTDSSVTDTNAIAFRSVFKGLIIALLDLTSVENIPDFDSFVEVWIALFGRSESRSVAGICSQYWQFDWEYGPARRAIFDVARSRFPIQVKPLIRLARAMTASGFFDTDPLYTADETQSVFGLTGDREICDRHVFSFLDNLPTYSQVIPLHACTGSHAIYERAPERYGPSSSLGLSYTNSRPIALPGGSILPPGSIGRVLSGGDGGELLAVCWSHQHSGWKLMLDILTDYVKRRNAYLGARKVLRPSLSDRHSPFPLTIEDSGLEMDGAIDETLVMDVLDLIRSLIQDNPTQAEQLLQSVEADVPVPQSISDSAPPDLVQLTVTILEETFTSINQRPKAALPTQLITSAMSVLAAILAIPCYSTRVWIYMRSTSVLFGAGRSLGSMSVALAAERTTGRYTVTLALLRLVQQLFHDATTLVIPDDPHVRKLKAEVLLRATEFVHNEIWVEHLGWRYTRVGDRFDIGRHVASLFVKVLEHTPEIPEDGPFVDLSRVVLDLFLDKATNSTIIPLVSSITAGRHMLQSLYASRRKADAKRVILLLESQLQLARLILNRKRMFSDSSKLCLLEQVLCSRVTDGAASDPYQSRVEPIDVLASYVKDRDIGNLVPVEAIRIMTCLCDSLSSQTSVPAIVGHLADPETTAASLVHIIQHPYEDLSLRFAVWNFIALAMNTEPALAKVFVVGQFRTPSDIKGKGKETDARAPTITSAIDVARDMIENWQELWEHNPQLLSSILRFVDATWQHGLEHKLILDQQFRDNTEFWSQVASVACSDLGPLPVFDAEEYVYIDGIRHSTMHETVSSHSYRISAKARALHILGLDIGQSYNKDTPSKKSASFMSMEDRFRSEDELTDLLSEAVASSYRPTLFDDFEEMLKNDFPGLTIAQLQSRDPLEDREYGDDFSLSASLLRNRLKGYHNADAMIDPVEKAEQQLFSINLNQSLSYSQMRLMESAQFLLSQVSPYLRGDGTARPILVSIASSISYDLAREARPGDMVATIHGERLLLLLAILEVAWFSTPEKPADVKSFVELVDNVRGIILNEYQLPSASFLGSLTVPFHRTLLQILYFCAKNSRILVRQPKLLNADQRLTISQMIEASMNTVIDAMRIVLAAARSRADVELDRDLELLVSVFEQCSRPDINPSPSIWLAKCQEANVVAASLQLFARIDLVGLSDLPLLITRRTPLYVPHLLLFYMSLASIPSAAEKLASDGVLAAYSNNMISPAISAGSIDVDIAELTGERSPAHYVYCSMLAVVSGVIGALGSNSHYFDAEACGLVQLYSDQITRALTWSIGDVISLPLLEEIEQVVHLFYSIAESSPPIPNQNAMVEKALSLFTHHALHLMQQLNYAITHPNQLASLFEPVTKEEQALVDKDPPASDPLRRPLVVHLVHRLYRLSSNIVTTLISISQAFTVLSGEQDDWPVQEAFVVPHSKVVLGEPASLGTLLELGNSTLDLLKELIELPPGQSLVAMGAVLSSKYGNTLDVRQGVVTARRNLEGILIYAGTQLAMWLSKPDFEASPNDVDMDEPEAPRQEKERRAPRSSLTLADRMRRGMTGEMMADLQSLLTKSGDVIKSTDAVVGARGVDVIPLLSTFIHERISPPV</sequence>
<dbReference type="Pfam" id="PF10487">
    <property type="entry name" value="Nup188_N"/>
    <property type="match status" value="1"/>
</dbReference>
<dbReference type="EMBL" id="MU250524">
    <property type="protein sequence ID" value="KAG7452182.1"/>
    <property type="molecule type" value="Genomic_DNA"/>
</dbReference>
<evidence type="ECO:0000256" key="8">
    <source>
        <dbReference type="ARBA" id="ARBA00038387"/>
    </source>
</evidence>
<dbReference type="RefSeq" id="XP_043045682.1">
    <property type="nucleotide sequence ID" value="XM_043189834.1"/>
</dbReference>
<gene>
    <name evidence="14" type="ORF">BT62DRAFT_984153</name>
</gene>
<dbReference type="InterPro" id="IPR041634">
    <property type="entry name" value="Nup188_C"/>
</dbReference>
<keyword evidence="15" id="KW-1185">Reference proteome</keyword>